<name>A0A1G6K0T4_9BACI</name>
<accession>A0A1G6K0T4</accession>
<reference evidence="2" key="1">
    <citation type="submission" date="2016-09" db="EMBL/GenBank/DDBJ databases">
        <authorList>
            <person name="Varghese N."/>
            <person name="Submissions S."/>
        </authorList>
    </citation>
    <scope>NUCLEOTIDE SEQUENCE [LARGE SCALE GENOMIC DNA]</scope>
    <source>
        <strain evidence="2">25nlg</strain>
    </source>
</reference>
<evidence type="ECO:0000313" key="2">
    <source>
        <dbReference type="Proteomes" id="UP000242662"/>
    </source>
</evidence>
<dbReference type="EMBL" id="FMYM01000006">
    <property type="protein sequence ID" value="SDC24610.1"/>
    <property type="molecule type" value="Genomic_DNA"/>
</dbReference>
<organism evidence="1 2">
    <name type="scientific">Shouchella lonarensis</name>
    <dbReference type="NCBI Taxonomy" id="1464122"/>
    <lineage>
        <taxon>Bacteria</taxon>
        <taxon>Bacillati</taxon>
        <taxon>Bacillota</taxon>
        <taxon>Bacilli</taxon>
        <taxon>Bacillales</taxon>
        <taxon>Bacillaceae</taxon>
        <taxon>Shouchella</taxon>
    </lineage>
</organism>
<dbReference type="RefSeq" id="WP_090775768.1">
    <property type="nucleotide sequence ID" value="NZ_FMYM01000006.1"/>
</dbReference>
<keyword evidence="2" id="KW-1185">Reference proteome</keyword>
<gene>
    <name evidence="1" type="ORF">SAMN05421737_106155</name>
</gene>
<protein>
    <submittedName>
        <fullName evidence="1">Uncharacterized protein</fullName>
    </submittedName>
</protein>
<sequence>MNKLYRLWKNIWRKSRFHRRRATLVLVTNQWEKCPHEPERKICQYLHHNGYYPSLDYQLPYVCANIALVPYQIALVRTLSPTLEKKISRQLNRIGWTVFFYDEAHLTDRCLLDILKEIATPRYKVQE</sequence>
<evidence type="ECO:0000313" key="1">
    <source>
        <dbReference type="EMBL" id="SDC24610.1"/>
    </source>
</evidence>
<dbReference type="AlphaFoldDB" id="A0A1G6K0T4"/>
<dbReference type="OrthoDB" id="2913806at2"/>
<proteinExistence type="predicted"/>
<dbReference type="Proteomes" id="UP000242662">
    <property type="component" value="Unassembled WGS sequence"/>
</dbReference>